<feature type="domain" description="FAD/NAD(P)-binding" evidence="5">
    <location>
        <begin position="5"/>
        <end position="39"/>
    </location>
</feature>
<dbReference type="Gene3D" id="3.50.50.60">
    <property type="entry name" value="FAD/NAD(P)-binding domain"/>
    <property type="match status" value="1"/>
</dbReference>
<dbReference type="GO" id="GO:0004148">
    <property type="term" value="F:dihydrolipoyl dehydrogenase (NADH) activity"/>
    <property type="evidence" value="ECO:0007669"/>
    <property type="project" value="TreeGrafter"/>
</dbReference>
<dbReference type="AlphaFoldDB" id="X1RZW7"/>
<evidence type="ECO:0000256" key="1">
    <source>
        <dbReference type="ARBA" id="ARBA00004496"/>
    </source>
</evidence>
<feature type="compositionally biased region" description="Basic residues" evidence="4">
    <location>
        <begin position="51"/>
        <end position="66"/>
    </location>
</feature>
<evidence type="ECO:0000256" key="4">
    <source>
        <dbReference type="SAM" id="MobiDB-lite"/>
    </source>
</evidence>
<dbReference type="InterPro" id="IPR036188">
    <property type="entry name" value="FAD/NAD-bd_sf"/>
</dbReference>
<sequence length="66" mass="6895">MSEQFDVVVIGAGPAGYHAAIRAAQLGLKTACIDAALGKDGQADAGGPAGRHLHHHQRRHVRFADV</sequence>
<dbReference type="SUPFAM" id="SSF51905">
    <property type="entry name" value="FAD/NAD(P)-binding domain"/>
    <property type="match status" value="1"/>
</dbReference>
<evidence type="ECO:0000256" key="2">
    <source>
        <dbReference type="ARBA" id="ARBA00016961"/>
    </source>
</evidence>
<organism evidence="6">
    <name type="scientific">marine sediment metagenome</name>
    <dbReference type="NCBI Taxonomy" id="412755"/>
    <lineage>
        <taxon>unclassified sequences</taxon>
        <taxon>metagenomes</taxon>
        <taxon>ecological metagenomes</taxon>
    </lineage>
</organism>
<comment type="subcellular location">
    <subcellularLocation>
        <location evidence="1">Cytoplasm</location>
    </subcellularLocation>
</comment>
<comment type="caution">
    <text evidence="6">The sequence shown here is derived from an EMBL/GenBank/DDBJ whole genome shotgun (WGS) entry which is preliminary data.</text>
</comment>
<dbReference type="EMBL" id="BARW01011334">
    <property type="protein sequence ID" value="GAI86193.1"/>
    <property type="molecule type" value="Genomic_DNA"/>
</dbReference>
<reference evidence="6" key="1">
    <citation type="journal article" date="2014" name="Front. Microbiol.">
        <title>High frequency of phylogenetically diverse reductive dehalogenase-homologous genes in deep subseafloor sedimentary metagenomes.</title>
        <authorList>
            <person name="Kawai M."/>
            <person name="Futagami T."/>
            <person name="Toyoda A."/>
            <person name="Takaki Y."/>
            <person name="Nishi S."/>
            <person name="Hori S."/>
            <person name="Arai W."/>
            <person name="Tsubouchi T."/>
            <person name="Morono Y."/>
            <person name="Uchiyama I."/>
            <person name="Ito T."/>
            <person name="Fujiyama A."/>
            <person name="Inagaki F."/>
            <person name="Takami H."/>
        </authorList>
    </citation>
    <scope>NUCLEOTIDE SEQUENCE</scope>
    <source>
        <strain evidence="6">Expedition CK06-06</strain>
    </source>
</reference>
<dbReference type="PANTHER" id="PTHR22912:SF224">
    <property type="entry name" value="DIHYDROLIPOYL DEHYDROGENASE"/>
    <property type="match status" value="1"/>
</dbReference>
<accession>X1RZW7</accession>
<dbReference type="PANTHER" id="PTHR22912">
    <property type="entry name" value="DISULFIDE OXIDOREDUCTASE"/>
    <property type="match status" value="1"/>
</dbReference>
<dbReference type="GO" id="GO:0050660">
    <property type="term" value="F:flavin adenine dinucleotide binding"/>
    <property type="evidence" value="ECO:0007669"/>
    <property type="project" value="TreeGrafter"/>
</dbReference>
<dbReference type="GO" id="GO:0005737">
    <property type="term" value="C:cytoplasm"/>
    <property type="evidence" value="ECO:0007669"/>
    <property type="project" value="UniProtKB-SubCell"/>
</dbReference>
<feature type="region of interest" description="Disordered" evidence="4">
    <location>
        <begin position="43"/>
        <end position="66"/>
    </location>
</feature>
<feature type="non-terminal residue" evidence="6">
    <location>
        <position position="66"/>
    </location>
</feature>
<proteinExistence type="predicted"/>
<keyword evidence="3" id="KW-0963">Cytoplasm</keyword>
<gene>
    <name evidence="6" type="ORF">S12H4_21899</name>
</gene>
<dbReference type="GO" id="GO:0006103">
    <property type="term" value="P:2-oxoglutarate metabolic process"/>
    <property type="evidence" value="ECO:0007669"/>
    <property type="project" value="TreeGrafter"/>
</dbReference>
<dbReference type="InterPro" id="IPR050151">
    <property type="entry name" value="Class-I_Pyr_Nuc-Dis_Oxidored"/>
</dbReference>
<evidence type="ECO:0000313" key="6">
    <source>
        <dbReference type="EMBL" id="GAI86193.1"/>
    </source>
</evidence>
<protein>
    <recommendedName>
        <fullName evidence="2">Dihydrolipoyl dehydrogenase</fullName>
    </recommendedName>
</protein>
<evidence type="ECO:0000256" key="3">
    <source>
        <dbReference type="ARBA" id="ARBA00022490"/>
    </source>
</evidence>
<dbReference type="Pfam" id="PF07992">
    <property type="entry name" value="Pyr_redox_2"/>
    <property type="match status" value="1"/>
</dbReference>
<dbReference type="InterPro" id="IPR023753">
    <property type="entry name" value="FAD/NAD-binding_dom"/>
</dbReference>
<name>X1RZW7_9ZZZZ</name>
<evidence type="ECO:0000259" key="5">
    <source>
        <dbReference type="Pfam" id="PF07992"/>
    </source>
</evidence>